<comment type="caution">
    <text evidence="1">The sequence shown here is derived from an EMBL/GenBank/DDBJ whole genome shotgun (WGS) entry which is preliminary data.</text>
</comment>
<name>A0A645G774_9ZZZZ</name>
<reference evidence="1" key="1">
    <citation type="submission" date="2019-08" db="EMBL/GenBank/DDBJ databases">
        <authorList>
            <person name="Kucharzyk K."/>
            <person name="Murdoch R.W."/>
            <person name="Higgins S."/>
            <person name="Loffler F."/>
        </authorList>
    </citation>
    <scope>NUCLEOTIDE SEQUENCE</scope>
</reference>
<dbReference type="AlphaFoldDB" id="A0A645G774"/>
<proteinExistence type="predicted"/>
<protein>
    <submittedName>
        <fullName evidence="1">Uncharacterized protein</fullName>
    </submittedName>
</protein>
<evidence type="ECO:0000313" key="1">
    <source>
        <dbReference type="EMBL" id="MPN21830.1"/>
    </source>
</evidence>
<accession>A0A645G774</accession>
<gene>
    <name evidence="1" type="ORF">SDC9_169212</name>
</gene>
<organism evidence="1">
    <name type="scientific">bioreactor metagenome</name>
    <dbReference type="NCBI Taxonomy" id="1076179"/>
    <lineage>
        <taxon>unclassified sequences</taxon>
        <taxon>metagenomes</taxon>
        <taxon>ecological metagenomes</taxon>
    </lineage>
</organism>
<dbReference type="EMBL" id="VSSQ01069901">
    <property type="protein sequence ID" value="MPN21830.1"/>
    <property type="molecule type" value="Genomic_DNA"/>
</dbReference>
<sequence length="195" mass="22040">MPVDAQLGVDALLRFQVIVTDPNEGIRIRTVDAGETFIVLTQVRFFIARRYAALQRPAFVNRPVTVEFWRDVVAKVAVVIETRRGGEGEVRNHHPGIFREDGPAVTGDLADWRYARHFFVFDAESVVQLITGEVDPQRQLVVAQRKGVRAVGFIVFLLNELRTHARHTILGFSVFVADEVLHFQQIVAVPGMLRK</sequence>